<reference evidence="2 3" key="1">
    <citation type="journal article" date="2017" name="Mol. Biol. Evol.">
        <title>The 4-celled Tetrabaena socialis nuclear genome reveals the essential components for genetic control of cell number at the origin of multicellularity in the volvocine lineage.</title>
        <authorList>
            <person name="Featherston J."/>
            <person name="Arakaki Y."/>
            <person name="Hanschen E.R."/>
            <person name="Ferris P.J."/>
            <person name="Michod R.E."/>
            <person name="Olson B.J.S.C."/>
            <person name="Nozaki H."/>
            <person name="Durand P.M."/>
        </authorList>
    </citation>
    <scope>NUCLEOTIDE SEQUENCE [LARGE SCALE GENOMIC DNA]</scope>
    <source>
        <strain evidence="2 3">NIES-571</strain>
    </source>
</reference>
<dbReference type="Proteomes" id="UP000236333">
    <property type="component" value="Unassembled WGS sequence"/>
</dbReference>
<keyword evidence="3" id="KW-1185">Reference proteome</keyword>
<dbReference type="InterPro" id="IPR015943">
    <property type="entry name" value="WD40/YVTN_repeat-like_dom_sf"/>
</dbReference>
<sequence>MLPQPDGQRVWLGNGRGQVEALDLRRAPAAVVLGHALKGSAGSIRSLALHPTEPLIASVSLDRHLRVHSTSSRALLTRVYLKQELTGVAWLPPMPLPAAAAEPDSAAQEGEEVVEDRPQQKRRKQRRQGQ</sequence>
<feature type="region of interest" description="Disordered" evidence="1">
    <location>
        <begin position="93"/>
        <end position="130"/>
    </location>
</feature>
<comment type="caution">
    <text evidence="2">The sequence shown here is derived from an EMBL/GenBank/DDBJ whole genome shotgun (WGS) entry which is preliminary data.</text>
</comment>
<dbReference type="PANTHER" id="PTHR16038:SF4">
    <property type="entry name" value="WD REPEAT-CONTAINING PROTEIN 74"/>
    <property type="match status" value="1"/>
</dbReference>
<evidence type="ECO:0000313" key="3">
    <source>
        <dbReference type="Proteomes" id="UP000236333"/>
    </source>
</evidence>
<dbReference type="OrthoDB" id="18388at2759"/>
<accession>A0A2J8A3J3</accession>
<proteinExistence type="predicted"/>
<name>A0A2J8A3J3_9CHLO</name>
<dbReference type="Gene3D" id="2.130.10.10">
    <property type="entry name" value="YVTN repeat-like/Quinoprotein amine dehydrogenase"/>
    <property type="match status" value="1"/>
</dbReference>
<dbReference type="AlphaFoldDB" id="A0A2J8A3J3"/>
<feature type="compositionally biased region" description="Basic residues" evidence="1">
    <location>
        <begin position="120"/>
        <end position="130"/>
    </location>
</feature>
<dbReference type="SMART" id="SM00320">
    <property type="entry name" value="WD40"/>
    <property type="match status" value="1"/>
</dbReference>
<dbReference type="InterPro" id="IPR037379">
    <property type="entry name" value="WDR74/Nsa1"/>
</dbReference>
<dbReference type="EMBL" id="PGGS01000199">
    <property type="protein sequence ID" value="PNH07084.1"/>
    <property type="molecule type" value="Genomic_DNA"/>
</dbReference>
<dbReference type="InterPro" id="IPR001680">
    <property type="entry name" value="WD40_rpt"/>
</dbReference>
<dbReference type="GO" id="GO:0030687">
    <property type="term" value="C:preribosome, large subunit precursor"/>
    <property type="evidence" value="ECO:0007669"/>
    <property type="project" value="TreeGrafter"/>
</dbReference>
<protein>
    <submittedName>
        <fullName evidence="2">WD repeat domain-containing protein</fullName>
    </submittedName>
</protein>
<dbReference type="GO" id="GO:0042273">
    <property type="term" value="P:ribosomal large subunit biogenesis"/>
    <property type="evidence" value="ECO:0007669"/>
    <property type="project" value="InterPro"/>
</dbReference>
<dbReference type="SUPFAM" id="SSF50978">
    <property type="entry name" value="WD40 repeat-like"/>
    <property type="match status" value="1"/>
</dbReference>
<dbReference type="PANTHER" id="PTHR16038">
    <property type="entry name" value="NOP SEVEN ASSOCIATED PROTEIN 1"/>
    <property type="match status" value="1"/>
</dbReference>
<dbReference type="GO" id="GO:0005730">
    <property type="term" value="C:nucleolus"/>
    <property type="evidence" value="ECO:0007669"/>
    <property type="project" value="InterPro"/>
</dbReference>
<organism evidence="2 3">
    <name type="scientific">Tetrabaena socialis</name>
    <dbReference type="NCBI Taxonomy" id="47790"/>
    <lineage>
        <taxon>Eukaryota</taxon>
        <taxon>Viridiplantae</taxon>
        <taxon>Chlorophyta</taxon>
        <taxon>core chlorophytes</taxon>
        <taxon>Chlorophyceae</taxon>
        <taxon>CS clade</taxon>
        <taxon>Chlamydomonadales</taxon>
        <taxon>Tetrabaenaceae</taxon>
        <taxon>Tetrabaena</taxon>
    </lineage>
</organism>
<evidence type="ECO:0000313" key="2">
    <source>
        <dbReference type="EMBL" id="PNH07084.1"/>
    </source>
</evidence>
<gene>
    <name evidence="2" type="ORF">TSOC_006492</name>
</gene>
<evidence type="ECO:0000256" key="1">
    <source>
        <dbReference type="SAM" id="MobiDB-lite"/>
    </source>
</evidence>
<dbReference type="InterPro" id="IPR036322">
    <property type="entry name" value="WD40_repeat_dom_sf"/>
</dbReference>
<feature type="compositionally biased region" description="Low complexity" evidence="1">
    <location>
        <begin position="97"/>
        <end position="107"/>
    </location>
</feature>